<dbReference type="PANTHER" id="PTHR43460:SF1">
    <property type="entry name" value="METHYLTRANSFERASE TYPE 11 DOMAIN-CONTAINING PROTEIN"/>
    <property type="match status" value="1"/>
</dbReference>
<feature type="domain" description="23S rRNA (guanine(745)-N(1))-methyltransferase N-terminal" evidence="4">
    <location>
        <begin position="2"/>
        <end position="38"/>
    </location>
</feature>
<accession>E9SBW4</accession>
<dbReference type="Gene3D" id="3.40.50.150">
    <property type="entry name" value="Vaccinia Virus protein VP39"/>
    <property type="match status" value="1"/>
</dbReference>
<dbReference type="GO" id="GO:0008168">
    <property type="term" value="F:methyltransferase activity"/>
    <property type="evidence" value="ECO:0007669"/>
    <property type="project" value="UniProtKB-KW"/>
</dbReference>
<dbReference type="InterPro" id="IPR025714">
    <property type="entry name" value="Methyltranfer_dom"/>
</dbReference>
<dbReference type="InterPro" id="IPR048647">
    <property type="entry name" value="RlmA_N"/>
</dbReference>
<evidence type="ECO:0000313" key="5">
    <source>
        <dbReference type="EMBL" id="EGC03208.1"/>
    </source>
</evidence>
<dbReference type="AlphaFoldDB" id="E9SBW4"/>
<dbReference type="RefSeq" id="WP_002849415.1">
    <property type="nucleotide sequence ID" value="NZ_ADKM02000075.1"/>
</dbReference>
<evidence type="ECO:0000259" key="3">
    <source>
        <dbReference type="Pfam" id="PF13847"/>
    </source>
</evidence>
<gene>
    <name evidence="5" type="ORF">CUS_6780</name>
</gene>
<keyword evidence="2" id="KW-0949">S-adenosyl-L-methionine</keyword>
<keyword evidence="5" id="KW-0489">Methyltransferase</keyword>
<dbReference type="Pfam" id="PF21302">
    <property type="entry name" value="Zn_ribbon_RlmA"/>
    <property type="match status" value="1"/>
</dbReference>
<dbReference type="PIRSF" id="PIRSF018249">
    <property type="entry name" value="MyrA_prd"/>
    <property type="match status" value="1"/>
</dbReference>
<protein>
    <submittedName>
        <fullName evidence="5">Putative ribosomal RNA large subunit methyltransferase A</fullName>
    </submittedName>
</protein>
<evidence type="ECO:0000259" key="4">
    <source>
        <dbReference type="Pfam" id="PF21302"/>
    </source>
</evidence>
<dbReference type="Pfam" id="PF13847">
    <property type="entry name" value="Methyltransf_31"/>
    <property type="match status" value="1"/>
</dbReference>
<feature type="binding site" evidence="1">
    <location>
        <position position="4"/>
    </location>
    <ligand>
        <name>Zn(2+)</name>
        <dbReference type="ChEBI" id="CHEBI:29105"/>
    </ligand>
</feature>
<dbReference type="SUPFAM" id="SSF53335">
    <property type="entry name" value="S-adenosyl-L-methionine-dependent methyltransferases"/>
    <property type="match status" value="1"/>
</dbReference>
<dbReference type="GO" id="GO:0032259">
    <property type="term" value="P:methylation"/>
    <property type="evidence" value="ECO:0007669"/>
    <property type="project" value="UniProtKB-KW"/>
</dbReference>
<evidence type="ECO:0000256" key="1">
    <source>
        <dbReference type="PIRSR" id="PIRSR018249-1"/>
    </source>
</evidence>
<evidence type="ECO:0000313" key="6">
    <source>
        <dbReference type="Proteomes" id="UP000004259"/>
    </source>
</evidence>
<comment type="caution">
    <text evidence="5">The sequence shown here is derived from an EMBL/GenBank/DDBJ whole genome shotgun (WGS) entry which is preliminary data.</text>
</comment>
<keyword evidence="5" id="KW-0808">Transferase</keyword>
<dbReference type="STRING" id="246199.CUS_6780"/>
<name>E9SBW4_RUMAL</name>
<organism evidence="5 6">
    <name type="scientific">Ruminococcus albus 8</name>
    <dbReference type="NCBI Taxonomy" id="246199"/>
    <lineage>
        <taxon>Bacteria</taxon>
        <taxon>Bacillati</taxon>
        <taxon>Bacillota</taxon>
        <taxon>Clostridia</taxon>
        <taxon>Eubacteriales</taxon>
        <taxon>Oscillospiraceae</taxon>
        <taxon>Ruminococcus</taxon>
    </lineage>
</organism>
<dbReference type="EMBL" id="ADKM02000075">
    <property type="protein sequence ID" value="EGC03208.1"/>
    <property type="molecule type" value="Genomic_DNA"/>
</dbReference>
<feature type="binding site" evidence="1">
    <location>
        <position position="7"/>
    </location>
    <ligand>
        <name>Zn(2+)</name>
        <dbReference type="ChEBI" id="CHEBI:29105"/>
    </ligand>
</feature>
<dbReference type="Proteomes" id="UP000004259">
    <property type="component" value="Unassembled WGS sequence"/>
</dbReference>
<keyword evidence="1" id="KW-0479">Metal-binding</keyword>
<keyword evidence="6" id="KW-1185">Reference proteome</keyword>
<dbReference type="InterPro" id="IPR029063">
    <property type="entry name" value="SAM-dependent_MTases_sf"/>
</dbReference>
<feature type="binding site" evidence="1">
    <location>
        <position position="24"/>
    </location>
    <ligand>
        <name>Zn(2+)</name>
        <dbReference type="ChEBI" id="CHEBI:29105"/>
    </ligand>
</feature>
<keyword evidence="1" id="KW-0862">Zinc</keyword>
<feature type="domain" description="Methyltransferase" evidence="3">
    <location>
        <begin position="88"/>
        <end position="206"/>
    </location>
</feature>
<dbReference type="OrthoDB" id="5522265at2"/>
<feature type="binding site" evidence="2">
    <location>
        <begin position="96"/>
        <end position="97"/>
    </location>
    <ligand>
        <name>S-adenosyl-L-methionine</name>
        <dbReference type="ChEBI" id="CHEBI:59789"/>
    </ligand>
</feature>
<dbReference type="PANTHER" id="PTHR43460">
    <property type="entry name" value="METHYLTRANSFERASE"/>
    <property type="match status" value="1"/>
</dbReference>
<feature type="binding site" evidence="1">
    <location>
        <position position="20"/>
    </location>
    <ligand>
        <name>Zn(2+)</name>
        <dbReference type="ChEBI" id="CHEBI:29105"/>
    </ligand>
</feature>
<dbReference type="InterPro" id="IPR016718">
    <property type="entry name" value="rRNA_m1G-MeTrfase_A_prd"/>
</dbReference>
<evidence type="ECO:0000256" key="2">
    <source>
        <dbReference type="PIRSR" id="PIRSR018249-2"/>
    </source>
</evidence>
<feature type="binding site" evidence="2">
    <location>
        <position position="187"/>
    </location>
    <ligand>
        <name>S-adenosyl-L-methionine</name>
        <dbReference type="ChEBI" id="CHEBI:59789"/>
    </ligand>
</feature>
<dbReference type="CDD" id="cd02440">
    <property type="entry name" value="AdoMet_MTases"/>
    <property type="match status" value="1"/>
</dbReference>
<dbReference type="GO" id="GO:0046872">
    <property type="term" value="F:metal ion binding"/>
    <property type="evidence" value="ECO:0007669"/>
    <property type="project" value="UniProtKB-KW"/>
</dbReference>
<feature type="binding site" evidence="2">
    <location>
        <position position="66"/>
    </location>
    <ligand>
        <name>S-adenosyl-L-methionine</name>
        <dbReference type="ChEBI" id="CHEBI:59789"/>
    </ligand>
</feature>
<dbReference type="eggNOG" id="COG0500">
    <property type="taxonomic scope" value="Bacteria"/>
</dbReference>
<sequence length="273" mass="30481">MYICPVCKDKLKRIENSWRCRNGHCFDIARKGYVNLLTTAKHNPKTAGDNADMVKARTEFLDKGYYRPLAEKLRDVAGEVLKDNDSPVIIDSGCGEGFYTAELAKLSKASIFGIDISKHAVAHCMTRVHLAGITNCQFAAASSFELPFADKSADMVVSVFAPVSNDEYARVLKKGGALIVVSPSPRHLFELKAAVYDEPYENKPNVYGLNKFTLGSEICFEYSADITSQADIHSLFMMTPYFYKTSEEGMVRLRALDDIEVTCGFVIQTYYKK</sequence>
<proteinExistence type="predicted"/>
<dbReference type="InterPro" id="IPR052939">
    <property type="entry name" value="23S_rRNA_MeTrnsfrase_RlmA"/>
</dbReference>
<reference evidence="5 6" key="1">
    <citation type="submission" date="2011-02" db="EMBL/GenBank/DDBJ databases">
        <authorList>
            <person name="Nelson K.E."/>
            <person name="Sutton G."/>
            <person name="Torralba M."/>
            <person name="Durkin S."/>
            <person name="Harkins D."/>
            <person name="Montgomery R."/>
            <person name="Ziemer C."/>
            <person name="Klaassens E."/>
            <person name="Ocuiv P."/>
            <person name="Morrison M."/>
        </authorList>
    </citation>
    <scope>NUCLEOTIDE SEQUENCE [LARGE SCALE GENOMIC DNA]</scope>
    <source>
        <strain evidence="5 6">8</strain>
    </source>
</reference>